<evidence type="ECO:0000256" key="1">
    <source>
        <dbReference type="SAM" id="Phobius"/>
    </source>
</evidence>
<gene>
    <name evidence="2" type="ORF">PYCCODRAFT_1431440</name>
</gene>
<evidence type="ECO:0000313" key="2">
    <source>
        <dbReference type="EMBL" id="OSD06440.1"/>
    </source>
</evidence>
<name>A0A1Y2IZ79_TRAC3</name>
<protein>
    <submittedName>
        <fullName evidence="2">Uncharacterized protein</fullName>
    </submittedName>
</protein>
<evidence type="ECO:0000313" key="3">
    <source>
        <dbReference type="Proteomes" id="UP000193067"/>
    </source>
</evidence>
<dbReference type="OrthoDB" id="2742346at2759"/>
<keyword evidence="1" id="KW-0472">Membrane</keyword>
<keyword evidence="1" id="KW-1133">Transmembrane helix</keyword>
<accession>A0A1Y2IZ79</accession>
<dbReference type="AlphaFoldDB" id="A0A1Y2IZ79"/>
<keyword evidence="1" id="KW-0812">Transmembrane</keyword>
<dbReference type="Proteomes" id="UP000193067">
    <property type="component" value="Unassembled WGS sequence"/>
</dbReference>
<keyword evidence="3" id="KW-1185">Reference proteome</keyword>
<feature type="transmembrane region" description="Helical" evidence="1">
    <location>
        <begin position="107"/>
        <end position="137"/>
    </location>
</feature>
<organism evidence="2 3">
    <name type="scientific">Trametes coccinea (strain BRFM310)</name>
    <name type="common">Pycnoporus coccineus</name>
    <dbReference type="NCBI Taxonomy" id="1353009"/>
    <lineage>
        <taxon>Eukaryota</taxon>
        <taxon>Fungi</taxon>
        <taxon>Dikarya</taxon>
        <taxon>Basidiomycota</taxon>
        <taxon>Agaricomycotina</taxon>
        <taxon>Agaricomycetes</taxon>
        <taxon>Polyporales</taxon>
        <taxon>Polyporaceae</taxon>
        <taxon>Trametes</taxon>
    </lineage>
</organism>
<proteinExistence type="predicted"/>
<feature type="transmembrane region" description="Helical" evidence="1">
    <location>
        <begin position="254"/>
        <end position="279"/>
    </location>
</feature>
<feature type="transmembrane region" description="Helical" evidence="1">
    <location>
        <begin position="215"/>
        <end position="242"/>
    </location>
</feature>
<reference evidence="2 3" key="1">
    <citation type="journal article" date="2015" name="Biotechnol. Biofuels">
        <title>Enhanced degradation of softwood versus hardwood by the white-rot fungus Pycnoporus coccineus.</title>
        <authorList>
            <person name="Couturier M."/>
            <person name="Navarro D."/>
            <person name="Chevret D."/>
            <person name="Henrissat B."/>
            <person name="Piumi F."/>
            <person name="Ruiz-Duenas F.J."/>
            <person name="Martinez A.T."/>
            <person name="Grigoriev I.V."/>
            <person name="Riley R."/>
            <person name="Lipzen A."/>
            <person name="Berrin J.G."/>
            <person name="Master E.R."/>
            <person name="Rosso M.N."/>
        </authorList>
    </citation>
    <scope>NUCLEOTIDE SEQUENCE [LARGE SCALE GENOMIC DNA]</scope>
    <source>
        <strain evidence="2 3">BRFM310</strain>
    </source>
</reference>
<sequence>MSQDTLPMQLQPESKAEYLRATPLMHAGRVFLVLGGPVVPPYEALPQYDPLDDLEKGCLPVMGAEEVATPPESPTITSTTEVSAPPAAKVVSARVVFANFGWYLGKAVFLVGTGAAIAAFCSVLGSIIGAACVVGWLPPYKNFSVLAGTLACIVGGAVIGAAIGLLTFLAMCVRRARMSQEERKLQNELAAKKAAQGGFLHGDDYKKFNEEPMEFPNMVLCVALCSAPGMVLGMAIIPWLAAVAQETGFGYGNAAFLGAWGIIVPFIPSIVGAVLGTLFSLDPVGGWNAGSDFWPCLGQAVHEIYGNRR</sequence>
<feature type="transmembrane region" description="Helical" evidence="1">
    <location>
        <begin position="143"/>
        <end position="173"/>
    </location>
</feature>
<dbReference type="EMBL" id="KZ084090">
    <property type="protein sequence ID" value="OSD06440.1"/>
    <property type="molecule type" value="Genomic_DNA"/>
</dbReference>